<dbReference type="GO" id="GO:0009055">
    <property type="term" value="F:electron transfer activity"/>
    <property type="evidence" value="ECO:0007669"/>
    <property type="project" value="InterPro"/>
</dbReference>
<feature type="binding site" description="covalent" evidence="21">
    <location>
        <position position="235"/>
    </location>
    <ligand>
        <name>heme c</name>
        <dbReference type="ChEBI" id="CHEBI:61717"/>
        <label>2</label>
    </ligand>
</feature>
<evidence type="ECO:0000256" key="20">
    <source>
        <dbReference type="PIRSR" id="PIRSR000006-1"/>
    </source>
</evidence>
<accession>A0A0A0M9F4</accession>
<feature type="binding site" description="covalent" evidence="21">
    <location>
        <position position="139"/>
    </location>
    <ligand>
        <name>heme c</name>
        <dbReference type="ChEBI" id="CHEBI:61717"/>
        <label>1</label>
    </ligand>
</feature>
<keyword evidence="17 19" id="KW-0406">Ion transport</keyword>
<dbReference type="PROSITE" id="PS51007">
    <property type="entry name" value="CYTC"/>
    <property type="match status" value="2"/>
</dbReference>
<dbReference type="InterPro" id="IPR050597">
    <property type="entry name" value="Cytochrome_c_Oxidase_Subunit"/>
</dbReference>
<evidence type="ECO:0000256" key="10">
    <source>
        <dbReference type="ARBA" id="ARBA00022723"/>
    </source>
</evidence>
<dbReference type="InterPro" id="IPR038414">
    <property type="entry name" value="CcoP_N_sf"/>
</dbReference>
<dbReference type="RefSeq" id="WP_027070027.1">
    <property type="nucleotide sequence ID" value="NZ_AUHT01000008.1"/>
</dbReference>
<keyword evidence="7 19" id="KW-0349">Heme</keyword>
<feature type="transmembrane region" description="Helical" evidence="22">
    <location>
        <begin position="58"/>
        <end position="77"/>
    </location>
</feature>
<dbReference type="UniPathway" id="UPA00705"/>
<keyword evidence="25" id="KW-1185">Reference proteome</keyword>
<evidence type="ECO:0000256" key="12">
    <source>
        <dbReference type="ARBA" id="ARBA00022781"/>
    </source>
</evidence>
<dbReference type="GO" id="GO:0016491">
    <property type="term" value="F:oxidoreductase activity"/>
    <property type="evidence" value="ECO:0007669"/>
    <property type="project" value="UniProtKB-KW"/>
</dbReference>
<dbReference type="Pfam" id="PF13442">
    <property type="entry name" value="Cytochrome_CBB3"/>
    <property type="match status" value="2"/>
</dbReference>
<evidence type="ECO:0000256" key="14">
    <source>
        <dbReference type="ARBA" id="ARBA00022989"/>
    </source>
</evidence>
<dbReference type="Gene3D" id="6.10.280.130">
    <property type="match status" value="1"/>
</dbReference>
<protein>
    <recommendedName>
        <fullName evidence="19">Cbb3-type cytochrome c oxidase subunit</fullName>
    </recommendedName>
</protein>
<dbReference type="Pfam" id="PF14715">
    <property type="entry name" value="FixP_N"/>
    <property type="match status" value="1"/>
</dbReference>
<evidence type="ECO:0000256" key="1">
    <source>
        <dbReference type="ARBA" id="ARBA00004533"/>
    </source>
</evidence>
<feature type="binding site" description="axial binding residue" evidence="20">
    <location>
        <position position="143"/>
    </location>
    <ligand>
        <name>heme c</name>
        <dbReference type="ChEBI" id="CHEBI:61717"/>
        <label>1</label>
    </ligand>
    <ligandPart>
        <name>Fe</name>
        <dbReference type="ChEBI" id="CHEBI:18248"/>
    </ligandPart>
</feature>
<proteinExistence type="inferred from homology"/>
<evidence type="ECO:0000256" key="6">
    <source>
        <dbReference type="ARBA" id="ARBA00022519"/>
    </source>
</evidence>
<dbReference type="Proteomes" id="UP000030003">
    <property type="component" value="Unassembled WGS sequence"/>
</dbReference>
<evidence type="ECO:0000256" key="21">
    <source>
        <dbReference type="PIRSR" id="PIRSR000006-2"/>
    </source>
</evidence>
<dbReference type="AlphaFoldDB" id="A0A0A0M9F4"/>
<dbReference type="InterPro" id="IPR032858">
    <property type="entry name" value="CcoP_N"/>
</dbReference>
<dbReference type="OrthoDB" id="9811281at2"/>
<evidence type="ECO:0000259" key="23">
    <source>
        <dbReference type="PROSITE" id="PS51007"/>
    </source>
</evidence>
<comment type="caution">
    <text evidence="24">The sequence shown here is derived from an EMBL/GenBank/DDBJ whole genome shotgun (WGS) entry which is preliminary data.</text>
</comment>
<dbReference type="GO" id="GO:0005886">
    <property type="term" value="C:plasma membrane"/>
    <property type="evidence" value="ECO:0007669"/>
    <property type="project" value="UniProtKB-SubCell"/>
</dbReference>
<evidence type="ECO:0000256" key="13">
    <source>
        <dbReference type="ARBA" id="ARBA00022982"/>
    </source>
</evidence>
<keyword evidence="5 19" id="KW-1003">Cell membrane</keyword>
<keyword evidence="4 19" id="KW-0813">Transport</keyword>
<evidence type="ECO:0000313" key="25">
    <source>
        <dbReference type="Proteomes" id="UP000030003"/>
    </source>
</evidence>
<keyword evidence="14 22" id="KW-1133">Transmembrane helix</keyword>
<evidence type="ECO:0000313" key="24">
    <source>
        <dbReference type="EMBL" id="KGO98859.1"/>
    </source>
</evidence>
<evidence type="ECO:0000256" key="17">
    <source>
        <dbReference type="ARBA" id="ARBA00023065"/>
    </source>
</evidence>
<feature type="binding site" description="axial binding residue" evidence="20">
    <location>
        <position position="277"/>
    </location>
    <ligand>
        <name>heme c</name>
        <dbReference type="ChEBI" id="CHEBI:61717"/>
        <label>1</label>
    </ligand>
    <ligandPart>
        <name>Fe</name>
        <dbReference type="ChEBI" id="CHEBI:18248"/>
    </ligandPart>
</feature>
<dbReference type="Gene3D" id="1.10.760.10">
    <property type="entry name" value="Cytochrome c-like domain"/>
    <property type="match status" value="2"/>
</dbReference>
<feature type="binding site" description="covalent" evidence="21">
    <location>
        <position position="232"/>
    </location>
    <ligand>
        <name>heme c</name>
        <dbReference type="ChEBI" id="CHEBI:61717"/>
        <label>2</label>
    </ligand>
</feature>
<keyword evidence="10 19" id="KW-0479">Metal-binding</keyword>
<evidence type="ECO:0000256" key="9">
    <source>
        <dbReference type="ARBA" id="ARBA00022692"/>
    </source>
</evidence>
<dbReference type="NCBIfam" id="TIGR00782">
    <property type="entry name" value="ccoP"/>
    <property type="match status" value="1"/>
</dbReference>
<name>A0A0A0M9F4_9GAMM</name>
<feature type="domain" description="Cytochrome c" evidence="23">
    <location>
        <begin position="219"/>
        <end position="300"/>
    </location>
</feature>
<evidence type="ECO:0000256" key="11">
    <source>
        <dbReference type="ARBA" id="ARBA00022737"/>
    </source>
</evidence>
<evidence type="ECO:0000256" key="19">
    <source>
        <dbReference type="PIRNR" id="PIRNR000006"/>
    </source>
</evidence>
<sequence length="313" mass="34206">MSMGWNWYIIALTALNLLGVAWLLWWTAKRRPGDPRPEETSHYWDEDVTEYNKPMPRWWITGFYIAIAFGIGYLIWFGGMGSIPGVSGWSSAQEHAIQKAAADARLEETFRPYQGQPLPALAADPVAMELGRSIFANTCATCHGSSAQGAIGYPNLADDIWHWGGEPEQVLQTVLDGREGIMPEWGTVLEGMGGPNAVDYVIAYVRTLGHSQEAVGSDFLAAQGKRLYEGVCVACHGIDGTGNQALGAPDLTDDYWMYGDSKESLYETIANGRHGVMPAHRELLGETRSRLVAAWVWSLSNQPNAEGAAGGTR</sequence>
<evidence type="ECO:0000256" key="7">
    <source>
        <dbReference type="ARBA" id="ARBA00022617"/>
    </source>
</evidence>
<evidence type="ECO:0000256" key="2">
    <source>
        <dbReference type="ARBA" id="ARBA00004673"/>
    </source>
</evidence>
<dbReference type="InterPro" id="IPR004678">
    <property type="entry name" value="Cyt_c_oxidase_cbb3_su3"/>
</dbReference>
<dbReference type="PANTHER" id="PTHR33751:SF1">
    <property type="entry name" value="CBB3-TYPE CYTOCHROME C OXIDASE SUBUNIT FIXP"/>
    <property type="match status" value="1"/>
</dbReference>
<keyword evidence="15 19" id="KW-0560">Oxidoreductase</keyword>
<feature type="binding site" description="axial binding residue" evidence="20">
    <location>
        <position position="236"/>
    </location>
    <ligand>
        <name>heme c</name>
        <dbReference type="ChEBI" id="CHEBI:61717"/>
        <label>2</label>
    </ligand>
    <ligandPart>
        <name>Fe</name>
        <dbReference type="ChEBI" id="CHEBI:18248"/>
    </ligandPart>
</feature>
<feature type="transmembrane region" description="Helical" evidence="22">
    <location>
        <begin position="6"/>
        <end position="26"/>
    </location>
</feature>
<dbReference type="GO" id="GO:0046872">
    <property type="term" value="F:metal ion binding"/>
    <property type="evidence" value="ECO:0007669"/>
    <property type="project" value="UniProtKB-KW"/>
</dbReference>
<comment type="subunit">
    <text evidence="19">Component of the cbb3-type cytochrome c oxidase.</text>
</comment>
<dbReference type="InterPro" id="IPR009056">
    <property type="entry name" value="Cyt_c-like_dom"/>
</dbReference>
<dbReference type="eggNOG" id="COG2010">
    <property type="taxonomic scope" value="Bacteria"/>
</dbReference>
<keyword evidence="6 19" id="KW-0997">Cell inner membrane</keyword>
<dbReference type="STRING" id="1385515.GCA_000423325_01703"/>
<dbReference type="PANTHER" id="PTHR33751">
    <property type="entry name" value="CBB3-TYPE CYTOCHROME C OXIDASE SUBUNIT FIXP"/>
    <property type="match status" value="1"/>
</dbReference>
<keyword evidence="8 19" id="KW-0679">Respiratory chain</keyword>
<keyword evidence="9 22" id="KW-0812">Transmembrane</keyword>
<feature type="domain" description="Cytochrome c" evidence="23">
    <location>
        <begin position="126"/>
        <end position="209"/>
    </location>
</feature>
<dbReference type="GO" id="GO:0020037">
    <property type="term" value="F:heme binding"/>
    <property type="evidence" value="ECO:0007669"/>
    <property type="project" value="InterPro"/>
</dbReference>
<keyword evidence="13 19" id="KW-0249">Electron transport</keyword>
<feature type="binding site" description="axial binding residue" evidence="20">
    <location>
        <position position="182"/>
    </location>
    <ligand>
        <name>heme c</name>
        <dbReference type="ChEBI" id="CHEBI:61717"/>
        <label>2</label>
    </ligand>
    <ligandPart>
        <name>Fe</name>
        <dbReference type="ChEBI" id="CHEBI:18248"/>
    </ligandPart>
</feature>
<evidence type="ECO:0000256" key="15">
    <source>
        <dbReference type="ARBA" id="ARBA00023002"/>
    </source>
</evidence>
<evidence type="ECO:0000256" key="18">
    <source>
        <dbReference type="ARBA" id="ARBA00023136"/>
    </source>
</evidence>
<keyword evidence="18 19" id="KW-0472">Membrane</keyword>
<evidence type="ECO:0000256" key="22">
    <source>
        <dbReference type="SAM" id="Phobius"/>
    </source>
</evidence>
<comment type="function">
    <text evidence="19">C-type cytochrome. Part of the cbb3-type cytochrome c oxidase complex.</text>
</comment>
<feature type="binding site" description="covalent" evidence="21">
    <location>
        <position position="142"/>
    </location>
    <ligand>
        <name>heme c</name>
        <dbReference type="ChEBI" id="CHEBI:61717"/>
        <label>1</label>
    </ligand>
</feature>
<evidence type="ECO:0000256" key="5">
    <source>
        <dbReference type="ARBA" id="ARBA00022475"/>
    </source>
</evidence>
<evidence type="ECO:0000256" key="3">
    <source>
        <dbReference type="ARBA" id="ARBA00006113"/>
    </source>
</evidence>
<reference evidence="24 25" key="1">
    <citation type="submission" date="2013-08" db="EMBL/GenBank/DDBJ databases">
        <title>Genomic analysis of Lysobacter defluvii.</title>
        <authorList>
            <person name="Wang Q."/>
            <person name="Wang G."/>
        </authorList>
    </citation>
    <scope>NUCLEOTIDE SEQUENCE [LARGE SCALE GENOMIC DNA]</scope>
    <source>
        <strain evidence="24 25">IMMIB APB-9</strain>
    </source>
</reference>
<comment type="subcellular location">
    <subcellularLocation>
        <location evidence="1 19">Cell inner membrane</location>
    </subcellularLocation>
</comment>
<comment type="cofactor">
    <cofactor evidence="19 21">
        <name>heme c</name>
        <dbReference type="ChEBI" id="CHEBI:61717"/>
    </cofactor>
    <text evidence="19 21">Binds 2 heme C groups per subunit.</text>
</comment>
<evidence type="ECO:0000256" key="4">
    <source>
        <dbReference type="ARBA" id="ARBA00022448"/>
    </source>
</evidence>
<comment type="pathway">
    <text evidence="2 19">Energy metabolism; oxidative phosphorylation.</text>
</comment>
<dbReference type="InterPro" id="IPR036909">
    <property type="entry name" value="Cyt_c-like_dom_sf"/>
</dbReference>
<evidence type="ECO:0000256" key="8">
    <source>
        <dbReference type="ARBA" id="ARBA00022660"/>
    </source>
</evidence>
<dbReference type="SUPFAM" id="SSF46626">
    <property type="entry name" value="Cytochrome c"/>
    <property type="match status" value="2"/>
</dbReference>
<dbReference type="EMBL" id="AVBH01000044">
    <property type="protein sequence ID" value="KGO98859.1"/>
    <property type="molecule type" value="Genomic_DNA"/>
</dbReference>
<comment type="similarity">
    <text evidence="3 19">Belongs to the CcoP / FixP family.</text>
</comment>
<dbReference type="GO" id="GO:1902600">
    <property type="term" value="P:proton transmembrane transport"/>
    <property type="evidence" value="ECO:0007669"/>
    <property type="project" value="UniProtKB-KW"/>
</dbReference>
<dbReference type="GO" id="GO:0006119">
    <property type="term" value="P:oxidative phosphorylation"/>
    <property type="evidence" value="ECO:0007669"/>
    <property type="project" value="UniProtKB-UniPathway"/>
</dbReference>
<keyword evidence="16 19" id="KW-0408">Iron</keyword>
<keyword evidence="11" id="KW-0677">Repeat</keyword>
<dbReference type="PIRSF" id="PIRSF000006">
    <property type="entry name" value="Cbb3-Cox_fixP"/>
    <property type="match status" value="1"/>
</dbReference>
<keyword evidence="12 19" id="KW-0375">Hydrogen ion transport</keyword>
<organism evidence="24 25">
    <name type="scientific">Lysobacter defluvii IMMIB APB-9 = DSM 18482</name>
    <dbReference type="NCBI Taxonomy" id="1385515"/>
    <lineage>
        <taxon>Bacteria</taxon>
        <taxon>Pseudomonadati</taxon>
        <taxon>Pseudomonadota</taxon>
        <taxon>Gammaproteobacteria</taxon>
        <taxon>Lysobacterales</taxon>
        <taxon>Lysobacteraceae</taxon>
        <taxon>Novilysobacter</taxon>
    </lineage>
</organism>
<evidence type="ECO:0000256" key="16">
    <source>
        <dbReference type="ARBA" id="ARBA00023004"/>
    </source>
</evidence>
<gene>
    <name evidence="24" type="ORF">N791_13380</name>
</gene>